<keyword evidence="4" id="KW-0732">Signal</keyword>
<accession>A0A9Q1HP61</accession>
<feature type="domain" description="Olfactomedin-like" evidence="5">
    <location>
        <begin position="145"/>
        <end position="400"/>
    </location>
</feature>
<keyword evidence="2" id="KW-0964">Secreted</keyword>
<dbReference type="InterPro" id="IPR050605">
    <property type="entry name" value="Olfactomedin-like_domain"/>
</dbReference>
<organism evidence="6 7">
    <name type="scientific">Conger conger</name>
    <name type="common">Conger eel</name>
    <name type="synonym">Muraena conger</name>
    <dbReference type="NCBI Taxonomy" id="82655"/>
    <lineage>
        <taxon>Eukaryota</taxon>
        <taxon>Metazoa</taxon>
        <taxon>Chordata</taxon>
        <taxon>Craniata</taxon>
        <taxon>Vertebrata</taxon>
        <taxon>Euteleostomi</taxon>
        <taxon>Actinopterygii</taxon>
        <taxon>Neopterygii</taxon>
        <taxon>Teleostei</taxon>
        <taxon>Anguilliformes</taxon>
        <taxon>Congridae</taxon>
        <taxon>Conger</taxon>
    </lineage>
</organism>
<dbReference type="Pfam" id="PF02191">
    <property type="entry name" value="OLF"/>
    <property type="match status" value="1"/>
</dbReference>
<evidence type="ECO:0000313" key="6">
    <source>
        <dbReference type="EMBL" id="KAJ8252063.1"/>
    </source>
</evidence>
<evidence type="ECO:0000313" key="7">
    <source>
        <dbReference type="Proteomes" id="UP001152803"/>
    </source>
</evidence>
<keyword evidence="3" id="KW-1015">Disulfide bond</keyword>
<sequence>MLVSAVTVMRTWRLLWTLLLLKQGVSYSQRMTQEMVMMQYLEGRISQLEDRLSKCDLSVQNYEQKLYDFSKDLRGKLGGLQAFQNEVRGQMEGVLSRVGRVERELEYLEAEKLNQPCVDIEDTLLEQQVQEEQRKQKDQLDLGRDCDTVLSGVKSLKIVKREGEAQGSWMKDPTNGSAKVYFFSGVKNSTLLEFSSMKAFVGANATQTARRVQLPFPWQGTGHAVYRGFLYYHRAGSANEVLKVSLRHRTVSDRALLPGAGRLPAYSLSPHTYLDLSVDELGLWAVHADPDLGGNLVLTKLDEGALGAEHTWDTPCPSRDAETAFLVCGTLHVVYNSPHGGRSSVQCLYDIHDSLHAGDTPLFFPKSYAAHASMRYHPKDRQLYSWDEGYQTIYKLETKKKGQMAPV</sequence>
<keyword evidence="7" id="KW-1185">Reference proteome</keyword>
<dbReference type="GO" id="GO:0005615">
    <property type="term" value="C:extracellular space"/>
    <property type="evidence" value="ECO:0007669"/>
    <property type="project" value="TreeGrafter"/>
</dbReference>
<feature type="disulfide bond" evidence="3">
    <location>
        <begin position="146"/>
        <end position="328"/>
    </location>
</feature>
<dbReference type="EMBL" id="JAFJMO010000017">
    <property type="protein sequence ID" value="KAJ8252063.1"/>
    <property type="molecule type" value="Genomic_DNA"/>
</dbReference>
<evidence type="ECO:0000259" key="5">
    <source>
        <dbReference type="PROSITE" id="PS51132"/>
    </source>
</evidence>
<feature type="chain" id="PRO_5040224951" description="Olfactomedin-like domain-containing protein" evidence="4">
    <location>
        <begin position="29"/>
        <end position="407"/>
    </location>
</feature>
<dbReference type="PANTHER" id="PTHR23192">
    <property type="entry name" value="OLFACTOMEDIN-RELATED"/>
    <property type="match status" value="1"/>
</dbReference>
<dbReference type="AlphaFoldDB" id="A0A9Q1HP61"/>
<reference evidence="6" key="1">
    <citation type="journal article" date="2023" name="Science">
        <title>Genome structures resolve the early diversification of teleost fishes.</title>
        <authorList>
            <person name="Parey E."/>
            <person name="Louis A."/>
            <person name="Montfort J."/>
            <person name="Bouchez O."/>
            <person name="Roques C."/>
            <person name="Iampietro C."/>
            <person name="Lluch J."/>
            <person name="Castinel A."/>
            <person name="Donnadieu C."/>
            <person name="Desvignes T."/>
            <person name="Floi Bucao C."/>
            <person name="Jouanno E."/>
            <person name="Wen M."/>
            <person name="Mejri S."/>
            <person name="Dirks R."/>
            <person name="Jansen H."/>
            <person name="Henkel C."/>
            <person name="Chen W.J."/>
            <person name="Zahm M."/>
            <person name="Cabau C."/>
            <person name="Klopp C."/>
            <person name="Thompson A.W."/>
            <person name="Robinson-Rechavi M."/>
            <person name="Braasch I."/>
            <person name="Lecointre G."/>
            <person name="Bobe J."/>
            <person name="Postlethwait J.H."/>
            <person name="Berthelot C."/>
            <person name="Roest Crollius H."/>
            <person name="Guiguen Y."/>
        </authorList>
    </citation>
    <scope>NUCLEOTIDE SEQUENCE</scope>
    <source>
        <strain evidence="6">Concon-B</strain>
    </source>
</reference>
<comment type="caution">
    <text evidence="6">The sequence shown here is derived from an EMBL/GenBank/DDBJ whole genome shotgun (WGS) entry which is preliminary data.</text>
</comment>
<evidence type="ECO:0000256" key="2">
    <source>
        <dbReference type="ARBA" id="ARBA00022525"/>
    </source>
</evidence>
<evidence type="ECO:0000256" key="1">
    <source>
        <dbReference type="ARBA" id="ARBA00004613"/>
    </source>
</evidence>
<dbReference type="OrthoDB" id="8626508at2759"/>
<evidence type="ECO:0000256" key="3">
    <source>
        <dbReference type="PROSITE-ProRule" id="PRU00446"/>
    </source>
</evidence>
<name>A0A9Q1HP61_CONCO</name>
<dbReference type="InterPro" id="IPR003112">
    <property type="entry name" value="Olfac-like_dom"/>
</dbReference>
<evidence type="ECO:0000256" key="4">
    <source>
        <dbReference type="SAM" id="SignalP"/>
    </source>
</evidence>
<protein>
    <recommendedName>
        <fullName evidence="5">Olfactomedin-like domain-containing protein</fullName>
    </recommendedName>
</protein>
<dbReference type="Proteomes" id="UP001152803">
    <property type="component" value="Unassembled WGS sequence"/>
</dbReference>
<comment type="subcellular location">
    <subcellularLocation>
        <location evidence="1">Secreted</location>
    </subcellularLocation>
</comment>
<proteinExistence type="predicted"/>
<dbReference type="GO" id="GO:0007165">
    <property type="term" value="P:signal transduction"/>
    <property type="evidence" value="ECO:0007669"/>
    <property type="project" value="TreeGrafter"/>
</dbReference>
<gene>
    <name evidence="6" type="ORF">COCON_G00213750</name>
</gene>
<dbReference type="PANTHER" id="PTHR23192:SF13">
    <property type="entry name" value="OLFACTOMEDIN-LIKE PROTEIN 1"/>
    <property type="match status" value="1"/>
</dbReference>
<dbReference type="PROSITE" id="PS51132">
    <property type="entry name" value="OLF"/>
    <property type="match status" value="1"/>
</dbReference>
<dbReference type="SMART" id="SM00284">
    <property type="entry name" value="OLF"/>
    <property type="match status" value="1"/>
</dbReference>
<feature type="signal peptide" evidence="4">
    <location>
        <begin position="1"/>
        <end position="28"/>
    </location>
</feature>